<evidence type="ECO:0000313" key="8">
    <source>
        <dbReference type="Proteomes" id="UP000199075"/>
    </source>
</evidence>
<comment type="function">
    <text evidence="6">Together with LptD, is involved in the assembly of lipopolysaccharide (LPS) at the surface of the outer membrane. Required for the proper assembly of LptD. Binds LPS and may serve as the LPS recognition site at the outer membrane.</text>
</comment>
<gene>
    <name evidence="6" type="primary">lptE</name>
    <name evidence="7" type="ORF">SAMN04487957_105235</name>
</gene>
<evidence type="ECO:0000313" key="7">
    <source>
        <dbReference type="EMBL" id="SDO34119.1"/>
    </source>
</evidence>
<keyword evidence="8" id="KW-1185">Reference proteome</keyword>
<dbReference type="GO" id="GO:0043165">
    <property type="term" value="P:Gram-negative-bacterium-type cell outer membrane assembly"/>
    <property type="evidence" value="ECO:0007669"/>
    <property type="project" value="UniProtKB-UniRule"/>
</dbReference>
<evidence type="ECO:0000256" key="6">
    <source>
        <dbReference type="HAMAP-Rule" id="MF_01186"/>
    </source>
</evidence>
<dbReference type="InterPro" id="IPR007485">
    <property type="entry name" value="LPS_assembly_LptE"/>
</dbReference>
<dbReference type="RefSeq" id="WP_089678646.1">
    <property type="nucleotide sequence ID" value="NZ_FNIV01000005.1"/>
</dbReference>
<organism evidence="7 8">
    <name type="scientific">Halomonas shengliensis</name>
    <dbReference type="NCBI Taxonomy" id="419597"/>
    <lineage>
        <taxon>Bacteria</taxon>
        <taxon>Pseudomonadati</taxon>
        <taxon>Pseudomonadota</taxon>
        <taxon>Gammaproteobacteria</taxon>
        <taxon>Oceanospirillales</taxon>
        <taxon>Halomonadaceae</taxon>
        <taxon>Halomonas</taxon>
    </lineage>
</organism>
<evidence type="ECO:0000256" key="1">
    <source>
        <dbReference type="ARBA" id="ARBA00022729"/>
    </source>
</evidence>
<evidence type="ECO:0000256" key="3">
    <source>
        <dbReference type="ARBA" id="ARBA00023139"/>
    </source>
</evidence>
<dbReference type="GO" id="GO:1990351">
    <property type="term" value="C:transporter complex"/>
    <property type="evidence" value="ECO:0007669"/>
    <property type="project" value="TreeGrafter"/>
</dbReference>
<keyword evidence="1 6" id="KW-0732">Signal</keyword>
<dbReference type="AlphaFoldDB" id="A0A1H0IRL2"/>
<accession>A0A1H0IRL2</accession>
<dbReference type="Pfam" id="PF04390">
    <property type="entry name" value="LptE"/>
    <property type="match status" value="1"/>
</dbReference>
<keyword evidence="4 6" id="KW-0998">Cell outer membrane</keyword>
<comment type="similarity">
    <text evidence="6">Belongs to the LptE lipoprotein family.</text>
</comment>
<comment type="subcellular location">
    <subcellularLocation>
        <location evidence="6">Cell outer membrane</location>
        <topology evidence="6">Lipid-anchor</topology>
    </subcellularLocation>
</comment>
<name>A0A1H0IRL2_9GAMM</name>
<evidence type="ECO:0000256" key="5">
    <source>
        <dbReference type="ARBA" id="ARBA00023288"/>
    </source>
</evidence>
<evidence type="ECO:0000256" key="2">
    <source>
        <dbReference type="ARBA" id="ARBA00023136"/>
    </source>
</evidence>
<protein>
    <recommendedName>
        <fullName evidence="6">LPS-assembly lipoprotein LptE</fullName>
    </recommendedName>
</protein>
<keyword evidence="3 6" id="KW-0564">Palmitate</keyword>
<dbReference type="HAMAP" id="MF_01186">
    <property type="entry name" value="LPS_assembly_LptE"/>
    <property type="match status" value="1"/>
</dbReference>
<dbReference type="PANTHER" id="PTHR38098:SF1">
    <property type="entry name" value="LPS-ASSEMBLY LIPOPROTEIN LPTE"/>
    <property type="match status" value="1"/>
</dbReference>
<dbReference type="GO" id="GO:0009279">
    <property type="term" value="C:cell outer membrane"/>
    <property type="evidence" value="ECO:0007669"/>
    <property type="project" value="UniProtKB-SubCell"/>
</dbReference>
<comment type="subunit">
    <text evidence="6">Component of the lipopolysaccharide transport and assembly complex. Interacts with LptD.</text>
</comment>
<dbReference type="PROSITE" id="PS51257">
    <property type="entry name" value="PROKAR_LIPOPROTEIN"/>
    <property type="match status" value="1"/>
</dbReference>
<dbReference type="Proteomes" id="UP000199075">
    <property type="component" value="Unassembled WGS sequence"/>
</dbReference>
<dbReference type="PANTHER" id="PTHR38098">
    <property type="entry name" value="LPS-ASSEMBLY LIPOPROTEIN LPTE"/>
    <property type="match status" value="1"/>
</dbReference>
<evidence type="ECO:0000256" key="4">
    <source>
        <dbReference type="ARBA" id="ARBA00023237"/>
    </source>
</evidence>
<dbReference type="GO" id="GO:0015920">
    <property type="term" value="P:lipopolysaccharide transport"/>
    <property type="evidence" value="ECO:0007669"/>
    <property type="project" value="TreeGrafter"/>
</dbReference>
<reference evidence="8" key="1">
    <citation type="submission" date="2016-10" db="EMBL/GenBank/DDBJ databases">
        <authorList>
            <person name="Varghese N."/>
            <person name="Submissions S."/>
        </authorList>
    </citation>
    <scope>NUCLEOTIDE SEQUENCE [LARGE SCALE GENOMIC DNA]</scope>
    <source>
        <strain evidence="8">CGMCC 1.6444</strain>
    </source>
</reference>
<keyword evidence="2 6" id="KW-0472">Membrane</keyword>
<dbReference type="Gene3D" id="3.30.160.150">
    <property type="entry name" value="Lipoprotein like domain"/>
    <property type="match status" value="1"/>
</dbReference>
<dbReference type="STRING" id="419597.SAMN04487957_105235"/>
<dbReference type="OrthoDB" id="6182244at2"/>
<dbReference type="EMBL" id="FNIV01000005">
    <property type="protein sequence ID" value="SDO34119.1"/>
    <property type="molecule type" value="Genomic_DNA"/>
</dbReference>
<proteinExistence type="inferred from homology"/>
<keyword evidence="5 6" id="KW-0449">Lipoprotein</keyword>
<dbReference type="GO" id="GO:0001530">
    <property type="term" value="F:lipopolysaccharide binding"/>
    <property type="evidence" value="ECO:0007669"/>
    <property type="project" value="TreeGrafter"/>
</dbReference>
<sequence>MQRRDFLRFTLAGTAGLTLAGCGFRLRGLDAASPPLAEVRLAGPDSDLARRLRHRLEAAGTRVHEGAALTLNLGEPAFENRRLSVLDSGPRDEELSLAVPYSVQRDDGAYLLDQQRLTVSRRDSVDDGDLLNRDTRREESRDELLDEAAERLLDRLRALGR</sequence>